<accession>A0A1V4IE02</accession>
<reference evidence="1 2" key="1">
    <citation type="submission" date="2017-03" db="EMBL/GenBank/DDBJ databases">
        <title>Genome sequence of Clostridium oryzae DSM 28571.</title>
        <authorList>
            <person name="Poehlein A."/>
            <person name="Daniel R."/>
        </authorList>
    </citation>
    <scope>NUCLEOTIDE SEQUENCE [LARGE SCALE GENOMIC DNA]</scope>
    <source>
        <strain evidence="1 2">DSM 28571</strain>
    </source>
</reference>
<dbReference type="EMBL" id="MZGV01000061">
    <property type="protein sequence ID" value="OPJ58228.1"/>
    <property type="molecule type" value="Genomic_DNA"/>
</dbReference>
<evidence type="ECO:0000313" key="2">
    <source>
        <dbReference type="Proteomes" id="UP000190080"/>
    </source>
</evidence>
<dbReference type="STRING" id="1450648.CLORY_37230"/>
<sequence length="78" mass="9157">MWETSERTISKEELIYEKSDEEILIYLSNLLDTVKCLNPCIVYIEPTNVEKIIIKAAGERKAPDKSRKDWIDEIANWN</sequence>
<evidence type="ECO:0000313" key="1">
    <source>
        <dbReference type="EMBL" id="OPJ58228.1"/>
    </source>
</evidence>
<organism evidence="1 2">
    <name type="scientific">Clostridium oryzae</name>
    <dbReference type="NCBI Taxonomy" id="1450648"/>
    <lineage>
        <taxon>Bacteria</taxon>
        <taxon>Bacillati</taxon>
        <taxon>Bacillota</taxon>
        <taxon>Clostridia</taxon>
        <taxon>Eubacteriales</taxon>
        <taxon>Clostridiaceae</taxon>
        <taxon>Clostridium</taxon>
    </lineage>
</organism>
<gene>
    <name evidence="1" type="ORF">CLORY_37230</name>
</gene>
<dbReference type="AlphaFoldDB" id="A0A1V4IE02"/>
<name>A0A1V4IE02_9CLOT</name>
<comment type="caution">
    <text evidence="1">The sequence shown here is derived from an EMBL/GenBank/DDBJ whole genome shotgun (WGS) entry which is preliminary data.</text>
</comment>
<proteinExistence type="predicted"/>
<keyword evidence="2" id="KW-1185">Reference proteome</keyword>
<protein>
    <submittedName>
        <fullName evidence="1">Uncharacterized protein</fullName>
    </submittedName>
</protein>
<dbReference type="Proteomes" id="UP000190080">
    <property type="component" value="Unassembled WGS sequence"/>
</dbReference>